<keyword evidence="4 5" id="KW-0175">Coiled coil</keyword>
<comment type="caution">
    <text evidence="11">The sequence shown here is derived from an EMBL/GenBank/DDBJ whole genome shotgun (WGS) entry which is preliminary data.</text>
</comment>
<dbReference type="GO" id="GO:1990281">
    <property type="term" value="C:efflux pump complex"/>
    <property type="evidence" value="ECO:0007669"/>
    <property type="project" value="TreeGrafter"/>
</dbReference>
<accession>A0A8J3B3V8</accession>
<organism evidence="11 12">
    <name type="scientific">Oxalicibacterium solurbis</name>
    <dbReference type="NCBI Taxonomy" id="69280"/>
    <lineage>
        <taxon>Bacteria</taxon>
        <taxon>Pseudomonadati</taxon>
        <taxon>Pseudomonadota</taxon>
        <taxon>Betaproteobacteria</taxon>
        <taxon>Burkholderiales</taxon>
        <taxon>Oxalobacteraceae</taxon>
        <taxon>Oxalicibacterium</taxon>
    </lineage>
</organism>
<dbReference type="GO" id="GO:0019898">
    <property type="term" value="C:extrinsic component of membrane"/>
    <property type="evidence" value="ECO:0007669"/>
    <property type="project" value="InterPro"/>
</dbReference>
<evidence type="ECO:0000259" key="8">
    <source>
        <dbReference type="Pfam" id="PF25917"/>
    </source>
</evidence>
<dbReference type="PANTHER" id="PTHR30469:SF33">
    <property type="entry name" value="SLR1207 PROTEIN"/>
    <property type="match status" value="1"/>
</dbReference>
<evidence type="ECO:0000259" key="10">
    <source>
        <dbReference type="Pfam" id="PF25967"/>
    </source>
</evidence>
<feature type="compositionally biased region" description="Basic and acidic residues" evidence="6">
    <location>
        <begin position="378"/>
        <end position="408"/>
    </location>
</feature>
<dbReference type="InterPro" id="IPR058625">
    <property type="entry name" value="MdtA-like_BSH"/>
</dbReference>
<keyword evidence="7" id="KW-1133">Transmembrane helix</keyword>
<dbReference type="NCBIfam" id="TIGR01730">
    <property type="entry name" value="RND_mfp"/>
    <property type="match status" value="1"/>
</dbReference>
<sequence length="526" mass="56804">MKPSVLFEPSALRHRLFNRYTIAAVLIVLIAVFGYRAWHKAYGKKDARETYQTAQVERGDIEDVVTATGTVQPLEFVDVGAQVSGQLKKLHIEVGSVVKEGDLLAEIDPTVFLANVDARRANLRNQQATMKDRQAQLTLAELQYQRQKNLMVADATTRESLQTAEASLRSARAQIEALQAQIEQTQSSLRADEANLNYAKIYAPMSGTVVSLTARQGQTLNANQSAPIILRIADLSTMTVQAQVSEAEVGKLFKDMDVYFTTLGSQGRRWYGALRKVEPTPTVTNNVVLYNALFDVANRNLSLLPSMTTQVFFIAATAKDALLVPTAAVTLSRGTGRKGQRKPGASGQAGEATKKPGQAKPTQSAQSTPPEDPLAGMSREERRAALEKMTPEQRAAYRERRKAARESVQDGQAAAATDGHADIVKQPRPGTETAETDDAGGGGFTDQSTARRTRQGTVKIIDADGQIEQRTVEVGVTNRVQMQVVSGLKEGDEVIVGLKLPPSAAHAQNGGGAKTSGLGQAPRGMR</sequence>
<feature type="transmembrane region" description="Helical" evidence="7">
    <location>
        <begin position="20"/>
        <end position="38"/>
    </location>
</feature>
<gene>
    <name evidence="11" type="ORF">GCM10011430_14880</name>
</gene>
<protein>
    <recommendedName>
        <fullName evidence="13">Efflux RND transporter periplasmic adaptor subunit</fullName>
    </recommendedName>
</protein>
<dbReference type="Proteomes" id="UP000627205">
    <property type="component" value="Unassembled WGS sequence"/>
</dbReference>
<evidence type="ECO:0000256" key="3">
    <source>
        <dbReference type="ARBA" id="ARBA00022448"/>
    </source>
</evidence>
<dbReference type="Gene3D" id="2.40.30.170">
    <property type="match status" value="1"/>
</dbReference>
<keyword evidence="12" id="KW-1185">Reference proteome</keyword>
<feature type="region of interest" description="Disordered" evidence="6">
    <location>
        <begin position="503"/>
        <end position="526"/>
    </location>
</feature>
<dbReference type="InterPro" id="IPR030190">
    <property type="entry name" value="MacA_alpha-hairpin_sf"/>
</dbReference>
<feature type="region of interest" description="Disordered" evidence="6">
    <location>
        <begin position="332"/>
        <end position="456"/>
    </location>
</feature>
<evidence type="ECO:0000256" key="1">
    <source>
        <dbReference type="ARBA" id="ARBA00004236"/>
    </source>
</evidence>
<evidence type="ECO:0000256" key="5">
    <source>
        <dbReference type="SAM" id="Coils"/>
    </source>
</evidence>
<comment type="subcellular location">
    <subcellularLocation>
        <location evidence="1">Cell membrane</location>
    </subcellularLocation>
</comment>
<feature type="coiled-coil region" evidence="5">
    <location>
        <begin position="161"/>
        <end position="195"/>
    </location>
</feature>
<dbReference type="Gene3D" id="2.40.50.100">
    <property type="match status" value="1"/>
</dbReference>
<feature type="domain" description="Multidrug resistance protein MdtA-like C-terminal permuted SH3" evidence="10">
    <location>
        <begin position="457"/>
        <end position="497"/>
    </location>
</feature>
<keyword evidence="3" id="KW-0813">Transport</keyword>
<dbReference type="InterPro" id="IPR058626">
    <property type="entry name" value="MdtA-like_b-barrel"/>
</dbReference>
<dbReference type="AlphaFoldDB" id="A0A8J3B3V8"/>
<evidence type="ECO:0000256" key="2">
    <source>
        <dbReference type="ARBA" id="ARBA00009477"/>
    </source>
</evidence>
<dbReference type="Pfam" id="PF25917">
    <property type="entry name" value="BSH_RND"/>
    <property type="match status" value="1"/>
</dbReference>
<dbReference type="GO" id="GO:1990195">
    <property type="term" value="C:macrolide transmembrane transporter complex"/>
    <property type="evidence" value="ECO:0007669"/>
    <property type="project" value="InterPro"/>
</dbReference>
<dbReference type="Gene3D" id="6.10.140.1990">
    <property type="match status" value="1"/>
</dbReference>
<dbReference type="GO" id="GO:0030313">
    <property type="term" value="C:cell envelope"/>
    <property type="evidence" value="ECO:0007669"/>
    <property type="project" value="UniProtKB-SubCell"/>
</dbReference>
<dbReference type="Pfam" id="PF25944">
    <property type="entry name" value="Beta-barrel_RND"/>
    <property type="match status" value="1"/>
</dbReference>
<evidence type="ECO:0000256" key="4">
    <source>
        <dbReference type="ARBA" id="ARBA00023054"/>
    </source>
</evidence>
<evidence type="ECO:0000256" key="7">
    <source>
        <dbReference type="SAM" id="Phobius"/>
    </source>
</evidence>
<feature type="domain" description="Multidrug resistance protein MdtA-like barrel-sandwich hybrid" evidence="8">
    <location>
        <begin position="76"/>
        <end position="230"/>
    </location>
</feature>
<reference evidence="11" key="2">
    <citation type="submission" date="2020-09" db="EMBL/GenBank/DDBJ databases">
        <authorList>
            <person name="Sun Q."/>
            <person name="Sedlacek I."/>
        </authorList>
    </citation>
    <scope>NUCLEOTIDE SEQUENCE</scope>
    <source>
        <strain evidence="11">CCM 7664</strain>
    </source>
</reference>
<reference evidence="11" key="1">
    <citation type="journal article" date="2014" name="Int. J. Syst. Evol. Microbiol.">
        <title>Complete genome sequence of Corynebacterium casei LMG S-19264T (=DSM 44701T), isolated from a smear-ripened cheese.</title>
        <authorList>
            <consortium name="US DOE Joint Genome Institute (JGI-PGF)"/>
            <person name="Walter F."/>
            <person name="Albersmeier A."/>
            <person name="Kalinowski J."/>
            <person name="Ruckert C."/>
        </authorList>
    </citation>
    <scope>NUCLEOTIDE SEQUENCE</scope>
    <source>
        <strain evidence="11">CCM 7664</strain>
    </source>
</reference>
<evidence type="ECO:0000259" key="9">
    <source>
        <dbReference type="Pfam" id="PF25944"/>
    </source>
</evidence>
<dbReference type="InterPro" id="IPR006143">
    <property type="entry name" value="RND_pump_MFP"/>
</dbReference>
<keyword evidence="7" id="KW-0472">Membrane</keyword>
<feature type="domain" description="Multidrug resistance protein MdtA-like beta-barrel" evidence="9">
    <location>
        <begin position="237"/>
        <end position="311"/>
    </location>
</feature>
<dbReference type="GO" id="GO:0015562">
    <property type="term" value="F:efflux transmembrane transporter activity"/>
    <property type="evidence" value="ECO:0007669"/>
    <property type="project" value="TreeGrafter"/>
</dbReference>
<evidence type="ECO:0000256" key="6">
    <source>
        <dbReference type="SAM" id="MobiDB-lite"/>
    </source>
</evidence>
<keyword evidence="7" id="KW-0812">Transmembrane</keyword>
<comment type="similarity">
    <text evidence="2">Belongs to the membrane fusion protein (MFP) (TC 8.A.1) family.</text>
</comment>
<name>A0A8J3B3V8_9BURK</name>
<dbReference type="PANTHER" id="PTHR30469">
    <property type="entry name" value="MULTIDRUG RESISTANCE PROTEIN MDTA"/>
    <property type="match status" value="1"/>
</dbReference>
<dbReference type="Gene3D" id="6.20.50.140">
    <property type="match status" value="1"/>
</dbReference>
<dbReference type="SUPFAM" id="SSF111369">
    <property type="entry name" value="HlyD-like secretion proteins"/>
    <property type="match status" value="1"/>
</dbReference>
<dbReference type="RefSeq" id="WP_188420379.1">
    <property type="nucleotide sequence ID" value="NZ_BMDP01000002.1"/>
</dbReference>
<dbReference type="EMBL" id="BMDP01000002">
    <property type="protein sequence ID" value="GGI54314.1"/>
    <property type="molecule type" value="Genomic_DNA"/>
</dbReference>
<evidence type="ECO:0000313" key="11">
    <source>
        <dbReference type="EMBL" id="GGI54314.1"/>
    </source>
</evidence>
<proteinExistence type="inferred from homology"/>
<dbReference type="InterPro" id="IPR058627">
    <property type="entry name" value="MdtA-like_C"/>
</dbReference>
<evidence type="ECO:0000313" key="12">
    <source>
        <dbReference type="Proteomes" id="UP000627205"/>
    </source>
</evidence>
<dbReference type="Pfam" id="PF25967">
    <property type="entry name" value="RND-MFP_C"/>
    <property type="match status" value="1"/>
</dbReference>
<feature type="compositionally biased region" description="Polar residues" evidence="6">
    <location>
        <begin position="360"/>
        <end position="369"/>
    </location>
</feature>
<dbReference type="GO" id="GO:1990961">
    <property type="term" value="P:xenobiotic detoxification by transmembrane export across the plasma membrane"/>
    <property type="evidence" value="ECO:0007669"/>
    <property type="project" value="InterPro"/>
</dbReference>
<evidence type="ECO:0008006" key="13">
    <source>
        <dbReference type="Google" id="ProtNLM"/>
    </source>
</evidence>